<dbReference type="RefSeq" id="WP_014297521.1">
    <property type="nucleotide sequence ID" value="NC_016751.1"/>
</dbReference>
<dbReference type="AlphaFoldDB" id="H2J7F8"/>
<reference evidence="2" key="2">
    <citation type="submission" date="2012-01" db="EMBL/GenBank/DDBJ databases">
        <title>Complete sequence of chromosome of Marinitoga piezophila KA3.</title>
        <authorList>
            <person name="Lucas S."/>
            <person name="Han J."/>
            <person name="Lapidus A."/>
            <person name="Cheng J.-F."/>
            <person name="Goodwin L."/>
            <person name="Pitluck S."/>
            <person name="Peters L."/>
            <person name="Mikhailova N."/>
            <person name="Teshima H."/>
            <person name="Detter J.C."/>
            <person name="Han C."/>
            <person name="Tapia R."/>
            <person name="Land M."/>
            <person name="Hauser L."/>
            <person name="Kyrpides N."/>
            <person name="Ivanova N."/>
            <person name="Pagani I."/>
            <person name="Jebbar M."/>
            <person name="Vannier P."/>
            <person name="Oger P."/>
            <person name="Cario A."/>
            <person name="Bartlett D."/>
            <person name="Noll K.M."/>
            <person name="Woyke T."/>
        </authorList>
    </citation>
    <scope>NUCLEOTIDE SEQUENCE [LARGE SCALE GENOMIC DNA]</scope>
    <source>
        <strain evidence="2">DSM 14283 / JCM 11233 / KA3</strain>
    </source>
</reference>
<dbReference type="Gene3D" id="3.90.550.10">
    <property type="entry name" value="Spore Coat Polysaccharide Biosynthesis Protein SpsA, Chain A"/>
    <property type="match status" value="1"/>
</dbReference>
<dbReference type="SUPFAM" id="SSF53448">
    <property type="entry name" value="Nucleotide-diphospho-sugar transferases"/>
    <property type="match status" value="1"/>
</dbReference>
<evidence type="ECO:0000313" key="1">
    <source>
        <dbReference type="EMBL" id="AEX86451.1"/>
    </source>
</evidence>
<evidence type="ECO:0000313" key="2">
    <source>
        <dbReference type="Proteomes" id="UP000007161"/>
    </source>
</evidence>
<organism evidence="1 2">
    <name type="scientific">Marinitoga piezophila (strain DSM 14283 / JCM 11233 / KA3)</name>
    <dbReference type="NCBI Taxonomy" id="443254"/>
    <lineage>
        <taxon>Bacteria</taxon>
        <taxon>Thermotogati</taxon>
        <taxon>Thermotogota</taxon>
        <taxon>Thermotogae</taxon>
        <taxon>Petrotogales</taxon>
        <taxon>Petrotogaceae</taxon>
        <taxon>Marinitoga</taxon>
    </lineage>
</organism>
<gene>
    <name evidence="1" type="ordered locus">Marpi_2076</name>
</gene>
<proteinExistence type="predicted"/>
<keyword evidence="2" id="KW-1185">Reference proteome</keyword>
<protein>
    <recommendedName>
        <fullName evidence="3">Glycosyl transferase family 2</fullName>
    </recommendedName>
</protein>
<dbReference type="eggNOG" id="COG1216">
    <property type="taxonomic scope" value="Bacteria"/>
</dbReference>
<dbReference type="KEGG" id="mpz:Marpi_2076"/>
<dbReference type="InterPro" id="IPR029044">
    <property type="entry name" value="Nucleotide-diphossugar_trans"/>
</dbReference>
<accession>H2J7F8</accession>
<dbReference type="OrthoDB" id="41953at2"/>
<evidence type="ECO:0008006" key="3">
    <source>
        <dbReference type="Google" id="ProtNLM"/>
    </source>
</evidence>
<dbReference type="HOGENOM" id="CLU_709419_0_0_0"/>
<name>H2J7F8_MARPK</name>
<dbReference type="EMBL" id="CP003257">
    <property type="protein sequence ID" value="AEX86451.1"/>
    <property type="molecule type" value="Genomic_DNA"/>
</dbReference>
<dbReference type="STRING" id="443254.Marpi_2076"/>
<dbReference type="Proteomes" id="UP000007161">
    <property type="component" value="Chromosome"/>
</dbReference>
<reference evidence="1 2" key="1">
    <citation type="journal article" date="2012" name="J. Bacteriol.">
        <title>Complete Genome Sequence of the Thermophilic, Piezophilic, Heterotrophic Bacterium Marinitoga piezophila KA3.</title>
        <authorList>
            <person name="Lucas S."/>
            <person name="Han J."/>
            <person name="Lapidus A."/>
            <person name="Cheng J.F."/>
            <person name="Goodwin L.A."/>
            <person name="Pitluck S."/>
            <person name="Peters L."/>
            <person name="Mikhailova N."/>
            <person name="Teshima H."/>
            <person name="Detter J.C."/>
            <person name="Han C."/>
            <person name="Tapia R."/>
            <person name="Land M."/>
            <person name="Hauser L."/>
            <person name="Kyrpides N.C."/>
            <person name="Ivanova N."/>
            <person name="Pagani I."/>
            <person name="Vannier P."/>
            <person name="Oger P."/>
            <person name="Bartlett D.H."/>
            <person name="Noll K.M."/>
            <person name="Woyke T."/>
            <person name="Jebbar M."/>
        </authorList>
    </citation>
    <scope>NUCLEOTIDE SEQUENCE [LARGE SCALE GENOMIC DNA]</scope>
    <source>
        <strain evidence="2">DSM 14283 / JCM 11233 / KA3</strain>
    </source>
</reference>
<sequence length="389" mass="46580">MNFAIVINTYIRTNDNKRDFFDHPTPLNDFENKNTLHKTIDSINKLNVGKNDNISVYIFAVAAHEDVSKDGIIIEKIEKIMEGFKYNFYIYTNTDIQCCKEKYNSLFFSSKGYPEIRNQGFIFPIMNCEDVIIQIDDDELLRENYILKTKELLEKNPDKYVFTAPYEKNGTIRITGEDKLKTWKKTTSMDMDIVRFMKSPKPQESIFGFGGNMIIRKEFAEKMYYPLDVPRGEDFSLLLASRLIYENGNEYAEIKEKNPIFKSYFIYDKDITIIHEPPYEANDDFLFYVEKNLKRFILEWLMIKGQSNFKFNDLKKYSYYLYEMIGYDDYISKIYEILEELKEFYPKESIENLKKELISFYNKNYSENRFEKFKKLQKEYISLINRIKV</sequence>